<protein>
    <submittedName>
        <fullName evidence="3">Queuine tRNA-ribosyltransferase</fullName>
    </submittedName>
</protein>
<keyword evidence="1" id="KW-0819">tRNA processing</keyword>
<dbReference type="eggNOG" id="arCOG00995">
    <property type="taxonomic scope" value="Archaea"/>
</dbReference>
<evidence type="ECO:0000256" key="1">
    <source>
        <dbReference type="ARBA" id="ARBA00022694"/>
    </source>
</evidence>
<dbReference type="InterPro" id="IPR036895">
    <property type="entry name" value="Uracil-DNA_glycosylase-like_sf"/>
</dbReference>
<dbReference type="KEGG" id="mpi:Mpet_1237"/>
<dbReference type="GO" id="GO:0008033">
    <property type="term" value="P:tRNA processing"/>
    <property type="evidence" value="ECO:0007669"/>
    <property type="project" value="UniProtKB-KW"/>
</dbReference>
<feature type="domain" description="DUF5591" evidence="2">
    <location>
        <begin position="36"/>
        <end position="168"/>
    </location>
</feature>
<dbReference type="OrthoDB" id="115061at2157"/>
<sequence>MTEKEPEFVVDREGNRYEIFDPPFYRQEFEDAYRYIINEYDIPKREIGIFIPCAIRKPYSQSPSHKLFRSIINGVLPEDSYHITIFGTCGTVPAELELMYPFAHYHYMLGKTTDEKIRADFHRIEVRRLTGYLEKTRNNYKKRIAYCIGPFRKAMVEACEKTGTEMKILPSDPMIDKMYDIDCPFPEGSLSMQEYVDEFRRGLVEIRD</sequence>
<accession>E1RDP5</accession>
<dbReference type="Gene3D" id="3.40.50.10630">
    <property type="entry name" value="Uracil-DNA glycosylase-like"/>
    <property type="match status" value="1"/>
</dbReference>
<name>E1RDP5_METP4</name>
<dbReference type="HOGENOM" id="CLU_106158_0_0_2"/>
<evidence type="ECO:0000313" key="3">
    <source>
        <dbReference type="EMBL" id="ADN35998.1"/>
    </source>
</evidence>
<dbReference type="AlphaFoldDB" id="E1RDP5"/>
<keyword evidence="4" id="KW-1185">Reference proteome</keyword>
<organism evidence="3 4">
    <name type="scientific">Methanolacinia petrolearia (strain DSM 11571 / OCM 486 / SEBR 4847)</name>
    <name type="common">Methanoplanus petrolearius</name>
    <dbReference type="NCBI Taxonomy" id="679926"/>
    <lineage>
        <taxon>Archaea</taxon>
        <taxon>Methanobacteriati</taxon>
        <taxon>Methanobacteriota</taxon>
        <taxon>Stenosarchaea group</taxon>
        <taxon>Methanomicrobia</taxon>
        <taxon>Methanomicrobiales</taxon>
        <taxon>Methanomicrobiaceae</taxon>
        <taxon>Methanolacinia</taxon>
    </lineage>
</organism>
<evidence type="ECO:0000313" key="4">
    <source>
        <dbReference type="Proteomes" id="UP000006565"/>
    </source>
</evidence>
<keyword evidence="3" id="KW-0808">Transferase</keyword>
<dbReference type="SUPFAM" id="SSF52141">
    <property type="entry name" value="Uracil-DNA glycosylase-like"/>
    <property type="match status" value="1"/>
</dbReference>
<dbReference type="Proteomes" id="UP000006565">
    <property type="component" value="Chromosome"/>
</dbReference>
<evidence type="ECO:0000259" key="2">
    <source>
        <dbReference type="Pfam" id="PF17884"/>
    </source>
</evidence>
<dbReference type="EMBL" id="CP002117">
    <property type="protein sequence ID" value="ADN35998.1"/>
    <property type="molecule type" value="Genomic_DNA"/>
</dbReference>
<dbReference type="STRING" id="679926.Mpet_1237"/>
<dbReference type="RefSeq" id="WP_013329176.1">
    <property type="nucleotide sequence ID" value="NC_014507.1"/>
</dbReference>
<dbReference type="GeneID" id="9743703"/>
<proteinExistence type="predicted"/>
<dbReference type="InterPro" id="IPR040777">
    <property type="entry name" value="DUF5591"/>
</dbReference>
<gene>
    <name evidence="3" type="ordered locus">Mpet_1237</name>
</gene>
<dbReference type="GO" id="GO:0016740">
    <property type="term" value="F:transferase activity"/>
    <property type="evidence" value="ECO:0007669"/>
    <property type="project" value="UniProtKB-KW"/>
</dbReference>
<reference evidence="3 4" key="1">
    <citation type="journal article" date="2010" name="Stand. Genomic Sci.">
        <title>Complete genome sequence of Methanoplanus petrolearius type strain (SEBR 4847).</title>
        <authorList>
            <person name="Brambilla E."/>
            <person name="Djao O.D."/>
            <person name="Daligault H."/>
            <person name="Lapidus A."/>
            <person name="Lucas S."/>
            <person name="Hammon N."/>
            <person name="Nolan M."/>
            <person name="Tice H."/>
            <person name="Cheng J.F."/>
            <person name="Han C."/>
            <person name="Tapia R."/>
            <person name="Goodwin L."/>
            <person name="Pitluck S."/>
            <person name="Liolios K."/>
            <person name="Ivanova N."/>
            <person name="Mavromatis K."/>
            <person name="Mikhailova N."/>
            <person name="Pati A."/>
            <person name="Chen A."/>
            <person name="Palaniappan K."/>
            <person name="Land M."/>
            <person name="Hauser L."/>
            <person name="Chang Y.J."/>
            <person name="Jeffries C.D."/>
            <person name="Rohde M."/>
            <person name="Spring S."/>
            <person name="Sikorski J."/>
            <person name="Goker M."/>
            <person name="Woyke T."/>
            <person name="Bristow J."/>
            <person name="Eisen J.A."/>
            <person name="Markowitz V."/>
            <person name="Hugenholtz P."/>
            <person name="Kyrpides N.C."/>
            <person name="Klenk H.P."/>
        </authorList>
    </citation>
    <scope>NUCLEOTIDE SEQUENCE [LARGE SCALE GENOMIC DNA]</scope>
    <source>
        <strain evidence="4">DSM 11571 / OCM 486 / SEBR 4847</strain>
    </source>
</reference>
<dbReference type="Pfam" id="PF17884">
    <property type="entry name" value="DUF5591"/>
    <property type="match status" value="1"/>
</dbReference>